<reference evidence="2" key="2">
    <citation type="submission" date="2022-05" db="EMBL/GenBank/DDBJ databases">
        <authorList>
            <person name="Kim J.-S."/>
            <person name="Lee K."/>
            <person name="Suh M."/>
            <person name="Eom M."/>
            <person name="Kim J.-S."/>
            <person name="Kim D.-S."/>
            <person name="Ko S.-H."/>
            <person name="Shin Y."/>
            <person name="Lee J.-S."/>
        </authorList>
    </citation>
    <scope>NUCLEOTIDE SEQUENCE</scope>
    <source>
        <strain evidence="2">N237</strain>
    </source>
</reference>
<dbReference type="InterPro" id="IPR027417">
    <property type="entry name" value="P-loop_NTPase"/>
</dbReference>
<gene>
    <name evidence="2" type="ORF">M6D93_15275</name>
</gene>
<dbReference type="PANTHER" id="PTHR13696:SF52">
    <property type="entry name" value="PARA FAMILY PROTEIN CT_582"/>
    <property type="match status" value="1"/>
</dbReference>
<dbReference type="PANTHER" id="PTHR13696">
    <property type="entry name" value="P-LOOP CONTAINING NUCLEOSIDE TRIPHOSPHATE HYDROLASE"/>
    <property type="match status" value="1"/>
</dbReference>
<accession>A0ABY4QWV6</accession>
<evidence type="ECO:0000313" key="3">
    <source>
        <dbReference type="Proteomes" id="UP001056336"/>
    </source>
</evidence>
<keyword evidence="3" id="KW-1185">Reference proteome</keyword>
<sequence>MPVDAKPVVKIALFNHKGGVSKTTTTFNLGWKLAAQGHRVVLVDADPQCNLTGMVLGYTGANEIEDFYNLSNGTGGTIRSGVVPAFEAQPRPIEPVPLTAVPQREGLYLLAGDLRISEYETTLGIAQELSGAIQALKNLPGSLSFMIDRSAEAIEADVVLIDMSPGLGPINQNLVSTSDYVIIPSAPDFFSVMAMDSLSRVLPRWNTWAQQASALPVLRDAAYPFPEPRLKLIGTIIQKFRPRAGQPAAAFQRWIDEVGEAVRTKLAPALGGAGLLLPEELYASNGISDDFCLAQIAEFNSLIAKSQEFLTPVFALSAAQLGAVGSVQENWETSRDAFNQQFESLATRVMNVVTASGSADVAS</sequence>
<protein>
    <submittedName>
        <fullName evidence="2">AAA family ATPase</fullName>
    </submittedName>
</protein>
<dbReference type="RefSeq" id="WP_249770383.1">
    <property type="nucleotide sequence ID" value="NZ_CP097332.1"/>
</dbReference>
<dbReference type="Gene3D" id="3.40.50.300">
    <property type="entry name" value="P-loop containing nucleotide triphosphate hydrolases"/>
    <property type="match status" value="1"/>
</dbReference>
<dbReference type="SUPFAM" id="SSF52540">
    <property type="entry name" value="P-loop containing nucleoside triphosphate hydrolases"/>
    <property type="match status" value="1"/>
</dbReference>
<feature type="domain" description="AAA" evidence="1">
    <location>
        <begin position="10"/>
        <end position="201"/>
    </location>
</feature>
<dbReference type="InterPro" id="IPR050678">
    <property type="entry name" value="DNA_Partitioning_ATPase"/>
</dbReference>
<reference evidence="2" key="1">
    <citation type="journal article" date="2018" name="Int. J. Syst. Evol. Microbiol.">
        <title>Jatrophihabitans telluris sp. nov., isolated from sediment soil of lava forest wetlands and the emended description of the genus Jatrophihabitans.</title>
        <authorList>
            <person name="Lee K.C."/>
            <person name="Suh M.K."/>
            <person name="Eom M.K."/>
            <person name="Kim K.K."/>
            <person name="Kim J.S."/>
            <person name="Kim D.S."/>
            <person name="Ko S.H."/>
            <person name="Shin Y.K."/>
            <person name="Lee J.S."/>
        </authorList>
    </citation>
    <scope>NUCLEOTIDE SEQUENCE</scope>
    <source>
        <strain evidence="2">N237</strain>
    </source>
</reference>
<dbReference type="Pfam" id="PF13614">
    <property type="entry name" value="AAA_31"/>
    <property type="match status" value="1"/>
</dbReference>
<dbReference type="CDD" id="cd02042">
    <property type="entry name" value="ParAB_family"/>
    <property type="match status" value="1"/>
</dbReference>
<proteinExistence type="predicted"/>
<dbReference type="InterPro" id="IPR025669">
    <property type="entry name" value="AAA_dom"/>
</dbReference>
<dbReference type="Proteomes" id="UP001056336">
    <property type="component" value="Chromosome"/>
</dbReference>
<name>A0ABY4QWV6_9ACTN</name>
<dbReference type="EMBL" id="CP097332">
    <property type="protein sequence ID" value="UQX87652.1"/>
    <property type="molecule type" value="Genomic_DNA"/>
</dbReference>
<evidence type="ECO:0000313" key="2">
    <source>
        <dbReference type="EMBL" id="UQX87652.1"/>
    </source>
</evidence>
<organism evidence="2 3">
    <name type="scientific">Jatrophihabitans telluris</name>
    <dbReference type="NCBI Taxonomy" id="2038343"/>
    <lineage>
        <taxon>Bacteria</taxon>
        <taxon>Bacillati</taxon>
        <taxon>Actinomycetota</taxon>
        <taxon>Actinomycetes</taxon>
        <taxon>Jatrophihabitantales</taxon>
        <taxon>Jatrophihabitantaceae</taxon>
        <taxon>Jatrophihabitans</taxon>
    </lineage>
</organism>
<evidence type="ECO:0000259" key="1">
    <source>
        <dbReference type="Pfam" id="PF13614"/>
    </source>
</evidence>